<evidence type="ECO:0000256" key="1">
    <source>
        <dbReference type="ARBA" id="ARBA00023015"/>
    </source>
</evidence>
<proteinExistence type="predicted"/>
<dbReference type="PANTHER" id="PTHR30055:SF234">
    <property type="entry name" value="HTH-TYPE TRANSCRIPTIONAL REGULATOR BETI"/>
    <property type="match status" value="1"/>
</dbReference>
<dbReference type="GO" id="GO:0003700">
    <property type="term" value="F:DNA-binding transcription factor activity"/>
    <property type="evidence" value="ECO:0007669"/>
    <property type="project" value="TreeGrafter"/>
</dbReference>
<dbReference type="InterPro" id="IPR001647">
    <property type="entry name" value="HTH_TetR"/>
</dbReference>
<feature type="DNA-binding region" description="H-T-H motif" evidence="4">
    <location>
        <begin position="114"/>
        <end position="133"/>
    </location>
</feature>
<dbReference type="EMBL" id="FPAT01000009">
    <property type="protein sequence ID" value="SFT81865.1"/>
    <property type="molecule type" value="Genomic_DNA"/>
</dbReference>
<keyword evidence="2 4" id="KW-0238">DNA-binding</keyword>
<dbReference type="Proteomes" id="UP000199165">
    <property type="component" value="Unassembled WGS sequence"/>
</dbReference>
<dbReference type="AlphaFoldDB" id="A0A1I7B407"/>
<dbReference type="GO" id="GO:0000976">
    <property type="term" value="F:transcription cis-regulatory region binding"/>
    <property type="evidence" value="ECO:0007669"/>
    <property type="project" value="TreeGrafter"/>
</dbReference>
<gene>
    <name evidence="6" type="ORF">SAMN04487904_10989</name>
</gene>
<organism evidence="6 7">
    <name type="scientific">Actinopolyspora righensis</name>
    <dbReference type="NCBI Taxonomy" id="995060"/>
    <lineage>
        <taxon>Bacteria</taxon>
        <taxon>Bacillati</taxon>
        <taxon>Actinomycetota</taxon>
        <taxon>Actinomycetes</taxon>
        <taxon>Actinopolysporales</taxon>
        <taxon>Actinopolysporaceae</taxon>
        <taxon>Actinopolyspora</taxon>
        <taxon>Actinopolyspora alba group</taxon>
    </lineage>
</organism>
<evidence type="ECO:0000313" key="7">
    <source>
        <dbReference type="Proteomes" id="UP000199165"/>
    </source>
</evidence>
<keyword evidence="7" id="KW-1185">Reference proteome</keyword>
<accession>A0A1I7B407</accession>
<evidence type="ECO:0000259" key="5">
    <source>
        <dbReference type="PROSITE" id="PS50977"/>
    </source>
</evidence>
<sequence>MGRRPAARTTVRWGGALFVARPRLPLYGSGSRRGLPRPRSPVRRFREKLTALQRRVRSAVRAASQTDPVVLPTEPVGNSGTVGGVTRPFREQVDEEILDRAAELFAQHGFAQTSLKALAEAVGLSKAGLLHHYPSKEAIHEAALETGRAQARLVLADVARLAPGPERDRRALELLTDVALERAGLVSLALRPITAPDDHADALDAEDVLIHEIFALDPADHGSERLVRVIGALSALAVLSLMANHKGDKTTWRPRIIATCFDTLGHFRPGDSSTGSDQLED</sequence>
<dbReference type="PRINTS" id="PR00455">
    <property type="entry name" value="HTHTETR"/>
</dbReference>
<name>A0A1I7B407_9ACTN</name>
<keyword evidence="3" id="KW-0804">Transcription</keyword>
<dbReference type="PROSITE" id="PS50977">
    <property type="entry name" value="HTH_TETR_2"/>
    <property type="match status" value="1"/>
</dbReference>
<evidence type="ECO:0000256" key="2">
    <source>
        <dbReference type="ARBA" id="ARBA00023125"/>
    </source>
</evidence>
<evidence type="ECO:0000313" key="6">
    <source>
        <dbReference type="EMBL" id="SFT81865.1"/>
    </source>
</evidence>
<dbReference type="Pfam" id="PF00440">
    <property type="entry name" value="TetR_N"/>
    <property type="match status" value="1"/>
</dbReference>
<protein>
    <submittedName>
        <fullName evidence="6">Transcriptional regulator, TetR family</fullName>
    </submittedName>
</protein>
<dbReference type="STRING" id="995060.SAMN04487904_10989"/>
<evidence type="ECO:0000256" key="3">
    <source>
        <dbReference type="ARBA" id="ARBA00023163"/>
    </source>
</evidence>
<evidence type="ECO:0000256" key="4">
    <source>
        <dbReference type="PROSITE-ProRule" id="PRU00335"/>
    </source>
</evidence>
<keyword evidence="1" id="KW-0805">Transcription regulation</keyword>
<dbReference type="SUPFAM" id="SSF46689">
    <property type="entry name" value="Homeodomain-like"/>
    <property type="match status" value="1"/>
</dbReference>
<dbReference type="PANTHER" id="PTHR30055">
    <property type="entry name" value="HTH-TYPE TRANSCRIPTIONAL REGULATOR RUTR"/>
    <property type="match status" value="1"/>
</dbReference>
<reference evidence="7" key="1">
    <citation type="submission" date="2016-10" db="EMBL/GenBank/DDBJ databases">
        <authorList>
            <person name="Varghese N."/>
            <person name="Submissions S."/>
        </authorList>
    </citation>
    <scope>NUCLEOTIDE SEQUENCE [LARGE SCALE GENOMIC DNA]</scope>
    <source>
        <strain evidence="7">DSM 45501</strain>
    </source>
</reference>
<dbReference type="InterPro" id="IPR009057">
    <property type="entry name" value="Homeodomain-like_sf"/>
</dbReference>
<dbReference type="InterPro" id="IPR050109">
    <property type="entry name" value="HTH-type_TetR-like_transc_reg"/>
</dbReference>
<feature type="domain" description="HTH tetR-type" evidence="5">
    <location>
        <begin position="91"/>
        <end position="151"/>
    </location>
</feature>
<dbReference type="Gene3D" id="1.10.357.10">
    <property type="entry name" value="Tetracycline Repressor, domain 2"/>
    <property type="match status" value="1"/>
</dbReference>